<feature type="transmembrane region" description="Helical" evidence="10">
    <location>
        <begin position="212"/>
        <end position="235"/>
    </location>
</feature>
<feature type="transmembrane region" description="Helical" evidence="10">
    <location>
        <begin position="36"/>
        <end position="54"/>
    </location>
</feature>
<evidence type="ECO:0000256" key="10">
    <source>
        <dbReference type="SAM" id="Phobius"/>
    </source>
</evidence>
<evidence type="ECO:0000313" key="13">
    <source>
        <dbReference type="Proteomes" id="UP000773614"/>
    </source>
</evidence>
<dbReference type="OrthoDB" id="19906at2"/>
<organism evidence="12 13">
    <name type="scientific">Propylenella binzhouense</name>
    <dbReference type="NCBI Taxonomy" id="2555902"/>
    <lineage>
        <taxon>Bacteria</taxon>
        <taxon>Pseudomonadati</taxon>
        <taxon>Pseudomonadota</taxon>
        <taxon>Alphaproteobacteria</taxon>
        <taxon>Hyphomicrobiales</taxon>
        <taxon>Propylenellaceae</taxon>
        <taxon>Propylenella</taxon>
    </lineage>
</organism>
<dbReference type="PRINTS" id="PR00075">
    <property type="entry name" value="FACDDSATRASE"/>
</dbReference>
<keyword evidence="7" id="KW-0408">Iron</keyword>
<dbReference type="InterPro" id="IPR015876">
    <property type="entry name" value="Acyl-CoA_DS"/>
</dbReference>
<dbReference type="Pfam" id="PF00487">
    <property type="entry name" value="FA_desaturase"/>
    <property type="match status" value="1"/>
</dbReference>
<dbReference type="CDD" id="cd03505">
    <property type="entry name" value="Delta9-FADS-like"/>
    <property type="match status" value="1"/>
</dbReference>
<protein>
    <submittedName>
        <fullName evidence="12">Acyl-CoA desaturase</fullName>
    </submittedName>
</protein>
<evidence type="ECO:0000256" key="8">
    <source>
        <dbReference type="ARBA" id="ARBA00023098"/>
    </source>
</evidence>
<dbReference type="PANTHER" id="PTHR11351">
    <property type="entry name" value="ACYL-COA DESATURASE"/>
    <property type="match status" value="1"/>
</dbReference>
<name>A0A964WUC4_9HYPH</name>
<evidence type="ECO:0000256" key="4">
    <source>
        <dbReference type="ARBA" id="ARBA00022832"/>
    </source>
</evidence>
<dbReference type="PANTHER" id="PTHR11351:SF3">
    <property type="entry name" value="BLL4393 PROTEIN"/>
    <property type="match status" value="1"/>
</dbReference>
<gene>
    <name evidence="12" type="ORF">E4O86_14325</name>
</gene>
<reference evidence="12" key="1">
    <citation type="submission" date="2019-03" db="EMBL/GenBank/DDBJ databases">
        <title>Afifella sp. nov., isolated from activated sludge.</title>
        <authorList>
            <person name="Li Q."/>
            <person name="Liu Y."/>
        </authorList>
    </citation>
    <scope>NUCLEOTIDE SEQUENCE</scope>
    <source>
        <strain evidence="12">L72</strain>
    </source>
</reference>
<keyword evidence="8" id="KW-0443">Lipid metabolism</keyword>
<evidence type="ECO:0000256" key="7">
    <source>
        <dbReference type="ARBA" id="ARBA00023004"/>
    </source>
</evidence>
<keyword evidence="3 10" id="KW-0812">Transmembrane</keyword>
<comment type="similarity">
    <text evidence="2">Belongs to the fatty acid desaturase type 2 family.</text>
</comment>
<evidence type="ECO:0000256" key="9">
    <source>
        <dbReference type="ARBA" id="ARBA00023136"/>
    </source>
</evidence>
<evidence type="ECO:0000313" key="12">
    <source>
        <dbReference type="EMBL" id="MYZ48888.1"/>
    </source>
</evidence>
<dbReference type="GO" id="GO:0016020">
    <property type="term" value="C:membrane"/>
    <property type="evidence" value="ECO:0007669"/>
    <property type="project" value="UniProtKB-SubCell"/>
</dbReference>
<keyword evidence="9 10" id="KW-0472">Membrane</keyword>
<dbReference type="AlphaFoldDB" id="A0A964WUC4"/>
<keyword evidence="6" id="KW-0560">Oxidoreductase</keyword>
<keyword evidence="13" id="KW-1185">Reference proteome</keyword>
<evidence type="ECO:0000256" key="5">
    <source>
        <dbReference type="ARBA" id="ARBA00022989"/>
    </source>
</evidence>
<evidence type="ECO:0000256" key="3">
    <source>
        <dbReference type="ARBA" id="ARBA00022692"/>
    </source>
</evidence>
<dbReference type="GO" id="GO:0006631">
    <property type="term" value="P:fatty acid metabolic process"/>
    <property type="evidence" value="ECO:0007669"/>
    <property type="project" value="UniProtKB-KW"/>
</dbReference>
<keyword evidence="5 10" id="KW-1133">Transmembrane helix</keyword>
<dbReference type="InterPro" id="IPR005804">
    <property type="entry name" value="FA_desaturase_dom"/>
</dbReference>
<accession>A0A964WUC4</accession>
<evidence type="ECO:0000256" key="2">
    <source>
        <dbReference type="ARBA" id="ARBA00008749"/>
    </source>
</evidence>
<proteinExistence type="inferred from homology"/>
<dbReference type="GO" id="GO:0016717">
    <property type="term" value="F:oxidoreductase activity, acting on paired donors, with oxidation of a pair of donors resulting in the reduction of molecular oxygen to two molecules of water"/>
    <property type="evidence" value="ECO:0007669"/>
    <property type="project" value="InterPro"/>
</dbReference>
<feature type="transmembrane region" description="Helical" evidence="10">
    <location>
        <begin position="188"/>
        <end position="206"/>
    </location>
</feature>
<dbReference type="Proteomes" id="UP000773614">
    <property type="component" value="Unassembled WGS sequence"/>
</dbReference>
<evidence type="ECO:0000256" key="6">
    <source>
        <dbReference type="ARBA" id="ARBA00023002"/>
    </source>
</evidence>
<comment type="caution">
    <text evidence="12">The sequence shown here is derived from an EMBL/GenBank/DDBJ whole genome shotgun (WGS) entry which is preliminary data.</text>
</comment>
<feature type="transmembrane region" description="Helical" evidence="10">
    <location>
        <begin position="95"/>
        <end position="118"/>
    </location>
</feature>
<evidence type="ECO:0000256" key="1">
    <source>
        <dbReference type="ARBA" id="ARBA00004141"/>
    </source>
</evidence>
<dbReference type="RefSeq" id="WP_161141235.1">
    <property type="nucleotide sequence ID" value="NZ_SPKJ01000052.1"/>
</dbReference>
<dbReference type="EMBL" id="SPKJ01000052">
    <property type="protein sequence ID" value="MYZ48888.1"/>
    <property type="molecule type" value="Genomic_DNA"/>
</dbReference>
<evidence type="ECO:0000259" key="11">
    <source>
        <dbReference type="Pfam" id="PF00487"/>
    </source>
</evidence>
<keyword evidence="4" id="KW-0276">Fatty acid metabolism</keyword>
<feature type="domain" description="Fatty acid desaturase" evidence="11">
    <location>
        <begin position="62"/>
        <end position="286"/>
    </location>
</feature>
<comment type="subcellular location">
    <subcellularLocation>
        <location evidence="1">Membrane</location>
        <topology evidence="1">Multi-pass membrane protein</topology>
    </subcellularLocation>
</comment>
<sequence>MSIAVGDFEGRSVPSASPAPGVIVGGPEVLRKRIEYGTILVSLLLGSLVGVYWLTQNSLTWIEVTAFLIGYCVINVGVGMALHRYFTHKAFETNAVVRFILGMFGAFAVQGSIIDWVADHRRHHAHTDDCGDTHSPHVDEHCHDTSTWRGLLHAHFTWLFDDTTTDLNVYGKDLTQDRMLVFFHRTRWLWAILSVVVLPGLFGYAFGGVEHMWGAIWVGGFLRTFIFLNFVLAVNSIGHTFGSERFEQDNHSKNNLVLALLTFGDGWHNNHHRFPRNAFAGLAWWEIDVNGYLIVALEKLGLAWKVVRVPKAQLP</sequence>
<feature type="transmembrane region" description="Helical" evidence="10">
    <location>
        <begin position="61"/>
        <end position="83"/>
    </location>
</feature>